<evidence type="ECO:0000313" key="5">
    <source>
        <dbReference type="EMBL" id="EHK98505.1"/>
    </source>
</evidence>
<evidence type="ECO:0000256" key="1">
    <source>
        <dbReference type="ARBA" id="ARBA00009451"/>
    </source>
</evidence>
<gene>
    <name evidence="5" type="ORF">M7I_5674</name>
</gene>
<proteinExistence type="inferred from homology"/>
<dbReference type="FunFam" id="3.90.470.10:FF:000017">
    <property type="entry name" value="54S ribosomal protein L22, mitochondrial"/>
    <property type="match status" value="1"/>
</dbReference>
<dbReference type="PANTHER" id="PTHR13501">
    <property type="entry name" value="CHLOROPLAST 50S RIBOSOMAL PROTEIN L22-RELATED"/>
    <property type="match status" value="1"/>
</dbReference>
<reference evidence="5 6" key="1">
    <citation type="journal article" date="2012" name="Eukaryot. Cell">
        <title>Genome sequence of the fungus Glarea lozoyensis: the first genome sequence of a species from the Helotiaceae family.</title>
        <authorList>
            <person name="Youssar L."/>
            <person name="Gruening B.A."/>
            <person name="Erxleben A."/>
            <person name="Guenther S."/>
            <person name="Huettel W."/>
        </authorList>
    </citation>
    <scope>NUCLEOTIDE SEQUENCE [LARGE SCALE GENOMIC DNA]</scope>
    <source>
        <strain evidence="6">ATCC 74030 / MF5533</strain>
    </source>
</reference>
<evidence type="ECO:0000256" key="3">
    <source>
        <dbReference type="ARBA" id="ARBA00023274"/>
    </source>
</evidence>
<dbReference type="Proteomes" id="UP000005446">
    <property type="component" value="Unassembled WGS sequence"/>
</dbReference>
<evidence type="ECO:0000313" key="6">
    <source>
        <dbReference type="Proteomes" id="UP000005446"/>
    </source>
</evidence>
<dbReference type="InParanoid" id="H0ESI5"/>
<protein>
    <submittedName>
        <fullName evidence="5">Putative 54S ribosomal protein L22, mitochondrial</fullName>
    </submittedName>
</protein>
<dbReference type="GO" id="GO:0003735">
    <property type="term" value="F:structural constituent of ribosome"/>
    <property type="evidence" value="ECO:0007669"/>
    <property type="project" value="InterPro"/>
</dbReference>
<accession>H0ESI5</accession>
<dbReference type="AlphaFoldDB" id="H0ESI5"/>
<dbReference type="GO" id="GO:0006412">
    <property type="term" value="P:translation"/>
    <property type="evidence" value="ECO:0007669"/>
    <property type="project" value="InterPro"/>
</dbReference>
<name>H0ESI5_GLAL7</name>
<keyword evidence="2 4" id="KW-0689">Ribosomal protein</keyword>
<dbReference type="Pfam" id="PF00237">
    <property type="entry name" value="Ribosomal_L22"/>
    <property type="match status" value="2"/>
</dbReference>
<keyword evidence="3 4" id="KW-0687">Ribonucleoprotein</keyword>
<dbReference type="GO" id="GO:0015934">
    <property type="term" value="C:large ribosomal subunit"/>
    <property type="evidence" value="ECO:0007669"/>
    <property type="project" value="InterPro"/>
</dbReference>
<dbReference type="InterPro" id="IPR001063">
    <property type="entry name" value="Ribosomal_uL22"/>
</dbReference>
<sequence>MSLNLPIRRAACSAPQTCHPPRQLVIHRLSPFSQRRTFIGRWFRDKDDEKAVPKATNPKERLAASFLKEKPSKPKMNFGGLSKSSILEDESVVGKPDEKSSGKPVDYEKDIMKVLPRNPESMKAALNPNPEARIRWQQKMAIREVRKRGRLTKRQILKRTERELSSKSHSIKTSVKKLVPLAKQITGKTVADAIIQMRFSVKKAAKDVKEHLEHAKNEAIVKRGMSLGVPDGDHFSPLHIQTKDKKTVRVNDPTTLFIEQAWVGRSAYGRSLDYRARGRVNVMKNPTTTLTVVLKEEKTRMREHEERQQKIRNRKTWVQLPNRPITAQRQYYSW</sequence>
<organism evidence="5 6">
    <name type="scientific">Glarea lozoyensis (strain ATCC 74030 / MF5533)</name>
    <dbReference type="NCBI Taxonomy" id="1104152"/>
    <lineage>
        <taxon>Eukaryota</taxon>
        <taxon>Fungi</taxon>
        <taxon>Dikarya</taxon>
        <taxon>Ascomycota</taxon>
        <taxon>Pezizomycotina</taxon>
        <taxon>Leotiomycetes</taxon>
        <taxon>Helotiales</taxon>
        <taxon>Helotiaceae</taxon>
        <taxon>Glarea</taxon>
    </lineage>
</organism>
<dbReference type="InterPro" id="IPR036394">
    <property type="entry name" value="Ribosomal_uL22_sf"/>
</dbReference>
<dbReference type="HOGENOM" id="CLU_057182_0_0_1"/>
<dbReference type="OrthoDB" id="416470at2759"/>
<comment type="similarity">
    <text evidence="1 4">Belongs to the universal ribosomal protein uL22 family.</text>
</comment>
<evidence type="ECO:0000256" key="4">
    <source>
        <dbReference type="RuleBase" id="RU004005"/>
    </source>
</evidence>
<dbReference type="EMBL" id="AGUE01000147">
    <property type="protein sequence ID" value="EHK98505.1"/>
    <property type="molecule type" value="Genomic_DNA"/>
</dbReference>
<dbReference type="CDD" id="cd00336">
    <property type="entry name" value="Ribosomal_L22"/>
    <property type="match status" value="1"/>
</dbReference>
<dbReference type="PANTHER" id="PTHR13501:SF10">
    <property type="entry name" value="LARGE RIBOSOMAL SUBUNIT PROTEIN UL22M"/>
    <property type="match status" value="1"/>
</dbReference>
<evidence type="ECO:0000256" key="2">
    <source>
        <dbReference type="ARBA" id="ARBA00022980"/>
    </source>
</evidence>
<dbReference type="SUPFAM" id="SSF54843">
    <property type="entry name" value="Ribosomal protein L22"/>
    <property type="match status" value="1"/>
</dbReference>
<dbReference type="Gene3D" id="3.90.470.10">
    <property type="entry name" value="Ribosomal protein L22/L17"/>
    <property type="match status" value="1"/>
</dbReference>
<keyword evidence="6" id="KW-1185">Reference proteome</keyword>
<comment type="caution">
    <text evidence="5">The sequence shown here is derived from an EMBL/GenBank/DDBJ whole genome shotgun (WGS) entry which is preliminary data.</text>
</comment>
<dbReference type="InterPro" id="IPR047867">
    <property type="entry name" value="Ribosomal_uL22_bac/org-type"/>
</dbReference>